<gene>
    <name evidence="2" type="ORF">LCGC14_2259970</name>
</gene>
<protein>
    <recommendedName>
        <fullName evidence="1">SHSP domain-containing protein</fullName>
    </recommendedName>
</protein>
<dbReference type="Gene3D" id="2.60.40.790">
    <property type="match status" value="1"/>
</dbReference>
<dbReference type="InterPro" id="IPR008978">
    <property type="entry name" value="HSP20-like_chaperone"/>
</dbReference>
<reference evidence="2" key="1">
    <citation type="journal article" date="2015" name="Nature">
        <title>Complex archaea that bridge the gap between prokaryotes and eukaryotes.</title>
        <authorList>
            <person name="Spang A."/>
            <person name="Saw J.H."/>
            <person name="Jorgensen S.L."/>
            <person name="Zaremba-Niedzwiedzka K."/>
            <person name="Martijn J."/>
            <person name="Lind A.E."/>
            <person name="van Eijk R."/>
            <person name="Schleper C."/>
            <person name="Guy L."/>
            <person name="Ettema T.J."/>
        </authorList>
    </citation>
    <scope>NUCLEOTIDE SEQUENCE</scope>
</reference>
<dbReference type="InterPro" id="IPR002068">
    <property type="entry name" value="A-crystallin/Hsp20_dom"/>
</dbReference>
<dbReference type="AlphaFoldDB" id="A0A0F9D0A6"/>
<proteinExistence type="predicted"/>
<comment type="caution">
    <text evidence="2">The sequence shown here is derived from an EMBL/GenBank/DDBJ whole genome shotgun (WGS) entry which is preliminary data.</text>
</comment>
<feature type="domain" description="SHSP" evidence="1">
    <location>
        <begin position="7"/>
        <end position="104"/>
    </location>
</feature>
<organism evidence="2">
    <name type="scientific">marine sediment metagenome</name>
    <dbReference type="NCBI Taxonomy" id="412755"/>
    <lineage>
        <taxon>unclassified sequences</taxon>
        <taxon>metagenomes</taxon>
        <taxon>ecological metagenomes</taxon>
    </lineage>
</organism>
<sequence length="104" mass="12058">MQEVKEKNRYITSPEVCSWADDESEIYKIEIQLPGVEKEEIKLKMHEDSFFVKGETTDTVYIGSFAICCPVKPEETKATYKQGLLKIEVPFKESEYKTVDVKIE</sequence>
<evidence type="ECO:0000313" key="2">
    <source>
        <dbReference type="EMBL" id="KKL54984.1"/>
    </source>
</evidence>
<dbReference type="PROSITE" id="PS01031">
    <property type="entry name" value="SHSP"/>
    <property type="match status" value="1"/>
</dbReference>
<dbReference type="CDD" id="cd00298">
    <property type="entry name" value="ACD_sHsps_p23-like"/>
    <property type="match status" value="1"/>
</dbReference>
<dbReference type="EMBL" id="LAZR01031000">
    <property type="protein sequence ID" value="KKL54984.1"/>
    <property type="molecule type" value="Genomic_DNA"/>
</dbReference>
<name>A0A0F9D0A6_9ZZZZ</name>
<accession>A0A0F9D0A6</accession>
<evidence type="ECO:0000259" key="1">
    <source>
        <dbReference type="PROSITE" id="PS01031"/>
    </source>
</evidence>
<dbReference type="Pfam" id="PF00011">
    <property type="entry name" value="HSP20"/>
    <property type="match status" value="1"/>
</dbReference>
<dbReference type="SUPFAM" id="SSF49764">
    <property type="entry name" value="HSP20-like chaperones"/>
    <property type="match status" value="1"/>
</dbReference>